<evidence type="ECO:0008006" key="4">
    <source>
        <dbReference type="Google" id="ProtNLM"/>
    </source>
</evidence>
<dbReference type="OrthoDB" id="1112952at2759"/>
<comment type="caution">
    <text evidence="2">The sequence shown here is derived from an EMBL/GenBank/DDBJ whole genome shotgun (WGS) entry which is preliminary data.</text>
</comment>
<evidence type="ECO:0000313" key="3">
    <source>
        <dbReference type="Proteomes" id="UP000467841"/>
    </source>
</evidence>
<keyword evidence="3" id="KW-1185">Reference proteome</keyword>
<dbReference type="InterPro" id="IPR055294">
    <property type="entry name" value="FBL60-like"/>
</dbReference>
<accession>A0A6D2LDS7</accession>
<dbReference type="PANTHER" id="PTHR31293">
    <property type="entry name" value="RNI-LIKE SUPERFAMILY PROTEIN"/>
    <property type="match status" value="1"/>
</dbReference>
<feature type="transmembrane region" description="Helical" evidence="1">
    <location>
        <begin position="138"/>
        <end position="159"/>
    </location>
</feature>
<dbReference type="AlphaFoldDB" id="A0A6D2LDS7"/>
<keyword evidence="1" id="KW-0812">Transmembrane</keyword>
<reference evidence="2" key="1">
    <citation type="submission" date="2020-01" db="EMBL/GenBank/DDBJ databases">
        <authorList>
            <person name="Mishra B."/>
        </authorList>
    </citation>
    <scope>NUCLEOTIDE SEQUENCE [LARGE SCALE GENOMIC DNA]</scope>
</reference>
<dbReference type="EMBL" id="CACVBM020001940">
    <property type="protein sequence ID" value="CAA7062496.1"/>
    <property type="molecule type" value="Genomic_DNA"/>
</dbReference>
<name>A0A6D2LDS7_9BRAS</name>
<keyword evidence="1" id="KW-1133">Transmembrane helix</keyword>
<organism evidence="2 3">
    <name type="scientific">Microthlaspi erraticum</name>
    <dbReference type="NCBI Taxonomy" id="1685480"/>
    <lineage>
        <taxon>Eukaryota</taxon>
        <taxon>Viridiplantae</taxon>
        <taxon>Streptophyta</taxon>
        <taxon>Embryophyta</taxon>
        <taxon>Tracheophyta</taxon>
        <taxon>Spermatophyta</taxon>
        <taxon>Magnoliopsida</taxon>
        <taxon>eudicotyledons</taxon>
        <taxon>Gunneridae</taxon>
        <taxon>Pentapetalae</taxon>
        <taxon>rosids</taxon>
        <taxon>malvids</taxon>
        <taxon>Brassicales</taxon>
        <taxon>Brassicaceae</taxon>
        <taxon>Coluteocarpeae</taxon>
        <taxon>Microthlaspi</taxon>
    </lineage>
</organism>
<protein>
    <recommendedName>
        <fullName evidence="4">FBD domain-containing protein</fullName>
    </recommendedName>
</protein>
<gene>
    <name evidence="2" type="ORF">MERR_LOCUS49732</name>
</gene>
<feature type="transmembrane region" description="Helical" evidence="1">
    <location>
        <begin position="165"/>
        <end position="185"/>
    </location>
</feature>
<keyword evidence="1" id="KW-0472">Membrane</keyword>
<proteinExistence type="predicted"/>
<evidence type="ECO:0000256" key="1">
    <source>
        <dbReference type="SAM" id="Phobius"/>
    </source>
</evidence>
<dbReference type="InterPro" id="IPR036047">
    <property type="entry name" value="F-box-like_dom_sf"/>
</dbReference>
<evidence type="ECO:0000313" key="2">
    <source>
        <dbReference type="EMBL" id="CAA7062496.1"/>
    </source>
</evidence>
<sequence>MDRFRQLPILSFLPTKDAEATSTLAKRWLSLWTLVPRLNFEDRWERNEEINELHRKVLPSHLVSGTLLLNKSPVIESFHVSKAAECSASEIDFWVRVAVNRNLRDLKISFVDGVHCLIRLPSRLFSCETLETLELQNVVFFVFLTVVSVFLLFNIVHLAKLVGEITSFVIFLIFFEASSFLDAHLW</sequence>
<dbReference type="Proteomes" id="UP000467841">
    <property type="component" value="Unassembled WGS sequence"/>
</dbReference>
<dbReference type="PANTHER" id="PTHR31293:SF12">
    <property type="entry name" value="RNI-LIKE SUPERFAMILY PROTEIN"/>
    <property type="match status" value="1"/>
</dbReference>
<dbReference type="SUPFAM" id="SSF81383">
    <property type="entry name" value="F-box domain"/>
    <property type="match status" value="1"/>
</dbReference>